<dbReference type="EMBL" id="BSYJ01000001">
    <property type="protein sequence ID" value="GMG86372.1"/>
    <property type="molecule type" value="Genomic_DNA"/>
</dbReference>
<dbReference type="Proteomes" id="UP001224392">
    <property type="component" value="Unassembled WGS sequence"/>
</dbReference>
<comment type="caution">
    <text evidence="1">The sequence shown here is derived from an EMBL/GenBank/DDBJ whole genome shotgun (WGS) entry which is preliminary data.</text>
</comment>
<name>A0ABQ6LWA3_9GAMM</name>
<dbReference type="PROSITE" id="PS51257">
    <property type="entry name" value="PROKAR_LIPOPROTEIN"/>
    <property type="match status" value="1"/>
</dbReference>
<proteinExistence type="predicted"/>
<sequence>MKESSLARLAIAMTAVAALSGCVAGNEVKMEQVRNTTIGQELIDLERAKEQGLLSDVEYYQLKEEILKGGPVHVTINGHHVDS</sequence>
<keyword evidence="2" id="KW-1185">Reference proteome</keyword>
<dbReference type="RefSeq" id="WP_285762874.1">
    <property type="nucleotide sequence ID" value="NZ_BSYJ01000001.1"/>
</dbReference>
<gene>
    <name evidence="1" type="ORF">MNKW57_06930</name>
</gene>
<evidence type="ECO:0008006" key="3">
    <source>
        <dbReference type="Google" id="ProtNLM"/>
    </source>
</evidence>
<accession>A0ABQ6LWA3</accession>
<reference evidence="1 2" key="1">
    <citation type="submission" date="2023-04" db="EMBL/GenBank/DDBJ databases">
        <title>Marinobulbifer ophiurae gen. nov., sp. Nov., isolate from tissue of brittle star Ophioplocus japonicus.</title>
        <authorList>
            <person name="Kawano K."/>
            <person name="Sawayama S."/>
            <person name="Nakagawa S."/>
        </authorList>
    </citation>
    <scope>NUCLEOTIDE SEQUENCE [LARGE SCALE GENOMIC DNA]</scope>
    <source>
        <strain evidence="1 2">NKW57</strain>
    </source>
</reference>
<organism evidence="1 2">
    <name type="scientific">Biformimicrobium ophioploci</name>
    <dbReference type="NCBI Taxonomy" id="3036711"/>
    <lineage>
        <taxon>Bacteria</taxon>
        <taxon>Pseudomonadati</taxon>
        <taxon>Pseudomonadota</taxon>
        <taxon>Gammaproteobacteria</taxon>
        <taxon>Cellvibrionales</taxon>
        <taxon>Microbulbiferaceae</taxon>
        <taxon>Biformimicrobium</taxon>
    </lineage>
</organism>
<evidence type="ECO:0000313" key="2">
    <source>
        <dbReference type="Proteomes" id="UP001224392"/>
    </source>
</evidence>
<protein>
    <recommendedName>
        <fullName evidence="3">Lipoprotein</fullName>
    </recommendedName>
</protein>
<evidence type="ECO:0000313" key="1">
    <source>
        <dbReference type="EMBL" id="GMG86372.1"/>
    </source>
</evidence>